<dbReference type="InterPro" id="IPR036909">
    <property type="entry name" value="Cyt_c-like_dom_sf"/>
</dbReference>
<dbReference type="EMBL" id="AP024355">
    <property type="protein sequence ID" value="BCR04840.1"/>
    <property type="molecule type" value="Genomic_DNA"/>
</dbReference>
<reference evidence="2 3" key="2">
    <citation type="journal article" date="2021" name="Int. J. Syst. Evol. Microbiol.">
        <title>Isolation and Polyphasic Characterization of Desulfuromonas versatilis sp. Nov., an Electrogenic Bacteria Capable of Versatile Metabolism Isolated from a Graphene Oxide-Reducing Enrichment Culture.</title>
        <authorList>
            <person name="Xie L."/>
            <person name="Yoshida N."/>
            <person name="Ishii S."/>
            <person name="Meng L."/>
        </authorList>
    </citation>
    <scope>NUCLEOTIDE SEQUENCE [LARGE SCALE GENOMIC DNA]</scope>
    <source>
        <strain evidence="2 3">NIT-T3</strain>
    </source>
</reference>
<keyword evidence="3" id="KW-1185">Reference proteome</keyword>
<gene>
    <name evidence="2" type="ORF">DESUT3_19090</name>
</gene>
<dbReference type="Gene3D" id="1.10.760.10">
    <property type="entry name" value="Cytochrome c-like domain"/>
    <property type="match status" value="1"/>
</dbReference>
<keyword evidence="1" id="KW-0732">Signal</keyword>
<evidence type="ECO:0000313" key="2">
    <source>
        <dbReference type="EMBL" id="BCR04840.1"/>
    </source>
</evidence>
<evidence type="ECO:0000313" key="3">
    <source>
        <dbReference type="Proteomes" id="UP001319827"/>
    </source>
</evidence>
<dbReference type="SUPFAM" id="SSF46626">
    <property type="entry name" value="Cytochrome c"/>
    <property type="match status" value="1"/>
</dbReference>
<sequence length="104" mass="11342">MKKSILLSAAMLLAAASWSWAVESPNVELGKKLYEWQGLGSNGKSCSSCHPGGKGLEEISAYDDGMLMEMINFCIRDALKGEMLAPQSQELESMLLYLRSLPGK</sequence>
<proteinExistence type="predicted"/>
<feature type="chain" id="PRO_5045666349" evidence="1">
    <location>
        <begin position="22"/>
        <end position="104"/>
    </location>
</feature>
<protein>
    <submittedName>
        <fullName evidence="2">C-type cytochrome</fullName>
    </submittedName>
</protein>
<dbReference type="RefSeq" id="WP_221252288.1">
    <property type="nucleotide sequence ID" value="NZ_AP024355.1"/>
</dbReference>
<feature type="signal peptide" evidence="1">
    <location>
        <begin position="1"/>
        <end position="21"/>
    </location>
</feature>
<dbReference type="Proteomes" id="UP001319827">
    <property type="component" value="Chromosome"/>
</dbReference>
<name>A0ABM8HVT8_9BACT</name>
<organism evidence="2 3">
    <name type="scientific">Desulfuromonas versatilis</name>
    <dbReference type="NCBI Taxonomy" id="2802975"/>
    <lineage>
        <taxon>Bacteria</taxon>
        <taxon>Pseudomonadati</taxon>
        <taxon>Thermodesulfobacteriota</taxon>
        <taxon>Desulfuromonadia</taxon>
        <taxon>Desulfuromonadales</taxon>
        <taxon>Desulfuromonadaceae</taxon>
        <taxon>Desulfuromonas</taxon>
    </lineage>
</organism>
<accession>A0ABM8HVT8</accession>
<reference evidence="2 3" key="1">
    <citation type="journal article" date="2016" name="C (Basel)">
        <title>Selective Growth of and Electricity Production by Marine Exoelectrogenic Bacteria in Self-Aggregated Hydrogel of Microbially Reduced Graphene Oxide.</title>
        <authorList>
            <person name="Yoshida N."/>
            <person name="Goto Y."/>
            <person name="Miyata Y."/>
        </authorList>
    </citation>
    <scope>NUCLEOTIDE SEQUENCE [LARGE SCALE GENOMIC DNA]</scope>
    <source>
        <strain evidence="2 3">NIT-T3</strain>
    </source>
</reference>
<evidence type="ECO:0000256" key="1">
    <source>
        <dbReference type="SAM" id="SignalP"/>
    </source>
</evidence>